<evidence type="ECO:0000313" key="10">
    <source>
        <dbReference type="EMBL" id="GAA3528875.1"/>
    </source>
</evidence>
<keyword evidence="1" id="KW-0963">Cytoplasm</keyword>
<feature type="domain" description="Bacterial DNA polymerase III alpha subunit NTPase" evidence="8">
    <location>
        <begin position="39"/>
        <end position="84"/>
    </location>
</feature>
<dbReference type="EMBL" id="BAAAZN010000001">
    <property type="protein sequence ID" value="GAA3528875.1"/>
    <property type="molecule type" value="Genomic_DNA"/>
</dbReference>
<feature type="domain" description="DNA polymerase III alpha subunit finger" evidence="9">
    <location>
        <begin position="87"/>
        <end position="140"/>
    </location>
</feature>
<dbReference type="Pfam" id="PF07733">
    <property type="entry name" value="DNA_pol3_alpha"/>
    <property type="match status" value="1"/>
</dbReference>
<dbReference type="PANTHER" id="PTHR32294:SF4">
    <property type="entry name" value="ERROR-PRONE DNA POLYMERASE"/>
    <property type="match status" value="1"/>
</dbReference>
<name>A0ABP6V9H6_9PSEU</name>
<protein>
    <recommendedName>
        <fullName evidence="12">DNA-directed DNA polymerase</fullName>
    </recommendedName>
</protein>
<keyword evidence="7" id="KW-0234">DNA repair</keyword>
<organism evidence="10 11">
    <name type="scientific">Amycolatopsis ultiminotia</name>
    <dbReference type="NCBI Taxonomy" id="543629"/>
    <lineage>
        <taxon>Bacteria</taxon>
        <taxon>Bacillati</taxon>
        <taxon>Actinomycetota</taxon>
        <taxon>Actinomycetes</taxon>
        <taxon>Pseudonocardiales</taxon>
        <taxon>Pseudonocardiaceae</taxon>
        <taxon>Amycolatopsis</taxon>
    </lineage>
</organism>
<keyword evidence="2" id="KW-0808">Transferase</keyword>
<evidence type="ECO:0000259" key="8">
    <source>
        <dbReference type="Pfam" id="PF07733"/>
    </source>
</evidence>
<evidence type="ECO:0000259" key="9">
    <source>
        <dbReference type="Pfam" id="PF17657"/>
    </source>
</evidence>
<accession>A0ABP6V9H6</accession>
<evidence type="ECO:0000256" key="2">
    <source>
        <dbReference type="ARBA" id="ARBA00022679"/>
    </source>
</evidence>
<evidence type="ECO:0000256" key="5">
    <source>
        <dbReference type="ARBA" id="ARBA00022763"/>
    </source>
</evidence>
<keyword evidence="11" id="KW-1185">Reference proteome</keyword>
<keyword evidence="6" id="KW-0239">DNA-directed DNA polymerase</keyword>
<evidence type="ECO:0000256" key="4">
    <source>
        <dbReference type="ARBA" id="ARBA00022705"/>
    </source>
</evidence>
<evidence type="ECO:0008006" key="12">
    <source>
        <dbReference type="Google" id="ProtNLM"/>
    </source>
</evidence>
<evidence type="ECO:0000256" key="3">
    <source>
        <dbReference type="ARBA" id="ARBA00022695"/>
    </source>
</evidence>
<gene>
    <name evidence="10" type="ORF">GCM10022222_09920</name>
</gene>
<evidence type="ECO:0000313" key="11">
    <source>
        <dbReference type="Proteomes" id="UP001500689"/>
    </source>
</evidence>
<evidence type="ECO:0000256" key="7">
    <source>
        <dbReference type="ARBA" id="ARBA00023204"/>
    </source>
</evidence>
<keyword evidence="4" id="KW-0235">DNA replication</keyword>
<evidence type="ECO:0000256" key="1">
    <source>
        <dbReference type="ARBA" id="ARBA00022490"/>
    </source>
</evidence>
<proteinExistence type="predicted"/>
<reference evidence="11" key="1">
    <citation type="journal article" date="2019" name="Int. J. Syst. Evol. Microbiol.">
        <title>The Global Catalogue of Microorganisms (GCM) 10K type strain sequencing project: providing services to taxonomists for standard genome sequencing and annotation.</title>
        <authorList>
            <consortium name="The Broad Institute Genomics Platform"/>
            <consortium name="The Broad Institute Genome Sequencing Center for Infectious Disease"/>
            <person name="Wu L."/>
            <person name="Ma J."/>
        </authorList>
    </citation>
    <scope>NUCLEOTIDE SEQUENCE [LARGE SCALE GENOMIC DNA]</scope>
    <source>
        <strain evidence="11">JCM 16898</strain>
    </source>
</reference>
<dbReference type="InterPro" id="IPR004805">
    <property type="entry name" value="DnaE2/DnaE/PolC"/>
</dbReference>
<comment type="caution">
    <text evidence="10">The sequence shown here is derived from an EMBL/GenBank/DDBJ whole genome shotgun (WGS) entry which is preliminary data.</text>
</comment>
<evidence type="ECO:0000256" key="6">
    <source>
        <dbReference type="ARBA" id="ARBA00022932"/>
    </source>
</evidence>
<dbReference type="Proteomes" id="UP001500689">
    <property type="component" value="Unassembled WGS sequence"/>
</dbReference>
<dbReference type="Pfam" id="PF17657">
    <property type="entry name" value="DNA_pol3_finger"/>
    <property type="match status" value="1"/>
</dbReference>
<sequence length="158" mass="16962">MQVANVITYRAKGARRRQSARLLAGPAGRAAASRGAFRGRVIAPHTPVSEIVPVEWATAADRSVLQWDKDDCASMGLTKFDLLGLGMLSALHYMLDLVAEHHDVHIGLHDLDLADPAVYDMSCAADAVAAFQIESGAQLATCSGCGRGSSRTCRSRWR</sequence>
<dbReference type="InterPro" id="IPR011708">
    <property type="entry name" value="DNA_pol3_alpha_NTPase_dom"/>
</dbReference>
<dbReference type="PANTHER" id="PTHR32294">
    <property type="entry name" value="DNA POLYMERASE III SUBUNIT ALPHA"/>
    <property type="match status" value="1"/>
</dbReference>
<keyword evidence="5" id="KW-0227">DNA damage</keyword>
<keyword evidence="3" id="KW-0548">Nucleotidyltransferase</keyword>
<dbReference type="InterPro" id="IPR040982">
    <property type="entry name" value="DNA_pol3_finger"/>
</dbReference>